<proteinExistence type="predicted"/>
<dbReference type="Proteomes" id="UP001652660">
    <property type="component" value="Chromosome 4c"/>
</dbReference>
<dbReference type="SMART" id="SM01045">
    <property type="entry name" value="BURP"/>
    <property type="match status" value="1"/>
</dbReference>
<gene>
    <name evidence="9" type="primary">LOC113738903</name>
</gene>
<comment type="subcellular location">
    <subcellularLocation>
        <location evidence="1">Secreted</location>
        <location evidence="1">Cell wall</location>
    </subcellularLocation>
    <subcellularLocation>
        <location evidence="2">Secreted</location>
        <location evidence="2">Extracellular space</location>
        <location evidence="2">Apoplast</location>
    </subcellularLocation>
</comment>
<evidence type="ECO:0000256" key="1">
    <source>
        <dbReference type="ARBA" id="ARBA00004191"/>
    </source>
</evidence>
<dbReference type="RefSeq" id="XP_027121971.1">
    <property type="nucleotide sequence ID" value="XM_027266170.1"/>
</dbReference>
<dbReference type="PROSITE" id="PS51277">
    <property type="entry name" value="BURP"/>
    <property type="match status" value="1"/>
</dbReference>
<evidence type="ECO:0000313" key="9">
    <source>
        <dbReference type="RefSeq" id="XP_027121971.1"/>
    </source>
</evidence>
<dbReference type="PANTHER" id="PTHR31458:SF16">
    <property type="entry name" value="BURP DOMAIN-CONTAINING PROTEIN"/>
    <property type="match status" value="1"/>
</dbReference>
<keyword evidence="8" id="KW-1185">Reference proteome</keyword>
<sequence>MSDMPETIISLLSPLHGHDTDHLNLASIPNNATFCEQANLACKADVDGITPLSMAYGYSTHPSLDPVDPLSYFKKSLLFTQSIMVNLPNLESQFPKRAFLPLKLSAKIPMNAKDLETHFPQSFQKAMLRKNMEISLMHCSAPNLQGEEKGCFNSLEGVITFAQAALRANNHHIVALASSCQGTHQGSQVVIRSVHQVGANTSVSCHEIFFPFMAYYCHVLPSTQVFSVGVVSSKGLGAPDRGNGTILYAICHLDTSSWPKGHPAFKSLKTSPGEAEVCHWSTKSNIIWILGADYSQH</sequence>
<accession>A0A6P6X4U8</accession>
<dbReference type="InterPro" id="IPR051897">
    <property type="entry name" value="PG-associated_BURP"/>
</dbReference>
<evidence type="ECO:0000256" key="3">
    <source>
        <dbReference type="ARBA" id="ARBA00022512"/>
    </source>
</evidence>
<keyword evidence="6" id="KW-0325">Glycoprotein</keyword>
<reference evidence="8" key="1">
    <citation type="journal article" date="2025" name="Foods">
        <title>Unveiling the Microbial Signatures of Arabica Coffee Cherries: Insights into Ripeness Specific Diversity, Functional Traits, and Implications for Quality and Safety.</title>
        <authorList>
            <consortium name="RefSeq"/>
            <person name="Tenea G.N."/>
            <person name="Cifuentes V."/>
            <person name="Reyes P."/>
            <person name="Cevallos-Vallejos M."/>
        </authorList>
    </citation>
    <scope>NUCLEOTIDE SEQUENCE [LARGE SCALE GENOMIC DNA]</scope>
</reference>
<reference evidence="9" key="2">
    <citation type="submission" date="2025-08" db="UniProtKB">
        <authorList>
            <consortium name="RefSeq"/>
        </authorList>
    </citation>
    <scope>IDENTIFICATION</scope>
    <source>
        <tissue evidence="9">Leaves</tissue>
    </source>
</reference>
<dbReference type="InterPro" id="IPR004873">
    <property type="entry name" value="BURP_dom"/>
</dbReference>
<evidence type="ECO:0000256" key="5">
    <source>
        <dbReference type="ARBA" id="ARBA00022729"/>
    </source>
</evidence>
<dbReference type="Pfam" id="PF03181">
    <property type="entry name" value="BURP"/>
    <property type="match status" value="1"/>
</dbReference>
<keyword evidence="3" id="KW-0964">Secreted</keyword>
<evidence type="ECO:0000256" key="2">
    <source>
        <dbReference type="ARBA" id="ARBA00004271"/>
    </source>
</evidence>
<dbReference type="AlphaFoldDB" id="A0A6P6X4U8"/>
<dbReference type="GO" id="GO:0048046">
    <property type="term" value="C:apoplast"/>
    <property type="evidence" value="ECO:0007669"/>
    <property type="project" value="UniProtKB-SubCell"/>
</dbReference>
<organism evidence="8 9">
    <name type="scientific">Coffea arabica</name>
    <name type="common">Arabian coffee</name>
    <dbReference type="NCBI Taxonomy" id="13443"/>
    <lineage>
        <taxon>Eukaryota</taxon>
        <taxon>Viridiplantae</taxon>
        <taxon>Streptophyta</taxon>
        <taxon>Embryophyta</taxon>
        <taxon>Tracheophyta</taxon>
        <taxon>Spermatophyta</taxon>
        <taxon>Magnoliopsida</taxon>
        <taxon>eudicotyledons</taxon>
        <taxon>Gunneridae</taxon>
        <taxon>Pentapetalae</taxon>
        <taxon>asterids</taxon>
        <taxon>lamiids</taxon>
        <taxon>Gentianales</taxon>
        <taxon>Rubiaceae</taxon>
        <taxon>Ixoroideae</taxon>
        <taxon>Gardenieae complex</taxon>
        <taxon>Bertiereae - Coffeeae clade</taxon>
        <taxon>Coffeeae</taxon>
        <taxon>Coffea</taxon>
    </lineage>
</organism>
<evidence type="ECO:0000256" key="6">
    <source>
        <dbReference type="ARBA" id="ARBA00023180"/>
    </source>
</evidence>
<feature type="domain" description="BURP" evidence="7">
    <location>
        <begin position="72"/>
        <end position="291"/>
    </location>
</feature>
<keyword evidence="4" id="KW-0052">Apoplast</keyword>
<keyword evidence="5" id="KW-0732">Signal</keyword>
<evidence type="ECO:0000313" key="8">
    <source>
        <dbReference type="Proteomes" id="UP001652660"/>
    </source>
</evidence>
<dbReference type="PANTHER" id="PTHR31458">
    <property type="entry name" value="POLYGALACTURONASE 1 BETA-LIKE PROTEIN 2"/>
    <property type="match status" value="1"/>
</dbReference>
<dbReference type="GeneID" id="113738903"/>
<evidence type="ECO:0000259" key="7">
    <source>
        <dbReference type="PROSITE" id="PS51277"/>
    </source>
</evidence>
<keyword evidence="3" id="KW-0134">Cell wall</keyword>
<protein>
    <submittedName>
        <fullName evidence="9">BURP domain-containing protein 16-like</fullName>
    </submittedName>
</protein>
<dbReference type="OrthoDB" id="1909293at2759"/>
<name>A0A6P6X4U8_COFAR</name>
<evidence type="ECO:0000256" key="4">
    <source>
        <dbReference type="ARBA" id="ARBA00022523"/>
    </source>
</evidence>